<keyword evidence="7" id="KW-1185">Reference proteome</keyword>
<feature type="compositionally biased region" description="Polar residues" evidence="3">
    <location>
        <begin position="259"/>
        <end position="269"/>
    </location>
</feature>
<gene>
    <name evidence="6" type="ORF">PAAG_02610</name>
</gene>
<feature type="compositionally biased region" description="Basic and acidic residues" evidence="3">
    <location>
        <begin position="806"/>
        <end position="828"/>
    </location>
</feature>
<feature type="compositionally biased region" description="Acidic residues" evidence="3">
    <location>
        <begin position="959"/>
        <end position="973"/>
    </location>
</feature>
<dbReference type="InterPro" id="IPR018359">
    <property type="entry name" value="Bromodomain_CS"/>
</dbReference>
<feature type="region of interest" description="Disordered" evidence="3">
    <location>
        <begin position="58"/>
        <end position="150"/>
    </location>
</feature>
<feature type="region of interest" description="Disordered" evidence="3">
    <location>
        <begin position="897"/>
        <end position="973"/>
    </location>
</feature>
<reference evidence="6 7" key="1">
    <citation type="journal article" date="2011" name="PLoS Genet.">
        <title>Comparative genomic analysis of human fungal pathogens causing paracoccidioidomycosis.</title>
        <authorList>
            <person name="Desjardins C.A."/>
            <person name="Champion M.D."/>
            <person name="Holder J.W."/>
            <person name="Muszewska A."/>
            <person name="Goldberg J."/>
            <person name="Bailao A.M."/>
            <person name="Brigido M.M."/>
            <person name="Ferreira M.E."/>
            <person name="Garcia A.M."/>
            <person name="Grynberg M."/>
            <person name="Gujja S."/>
            <person name="Heiman D.I."/>
            <person name="Henn M.R."/>
            <person name="Kodira C.D."/>
            <person name="Leon-Narvaez H."/>
            <person name="Longo L.V."/>
            <person name="Ma L.J."/>
            <person name="Malavazi I."/>
            <person name="Matsuo A.L."/>
            <person name="Morais F.V."/>
            <person name="Pereira M."/>
            <person name="Rodriguez-Brito S."/>
            <person name="Sakthikumar S."/>
            <person name="Salem-Izacc S.M."/>
            <person name="Sykes S.M."/>
            <person name="Teixeira M.M."/>
            <person name="Vallejo M.C."/>
            <person name="Walter M.E."/>
            <person name="Yandava C."/>
            <person name="Young S."/>
            <person name="Zeng Q."/>
            <person name="Zucker J."/>
            <person name="Felipe M.S."/>
            <person name="Goldman G.H."/>
            <person name="Haas B.J."/>
            <person name="McEwen J.G."/>
            <person name="Nino-Vega G."/>
            <person name="Puccia R."/>
            <person name="San-Blas G."/>
            <person name="Soares C.M."/>
            <person name="Birren B.W."/>
            <person name="Cuomo C.A."/>
        </authorList>
    </citation>
    <scope>NUCLEOTIDE SEQUENCE [LARGE SCALE GENOMIC DNA]</scope>
    <source>
        <strain evidence="7">ATCC MYA-826 / Pb01</strain>
    </source>
</reference>
<sequence length="973" mass="105628">MATPPPDSSAVENKPQPTPAVEEVTLHADLLGDIIVTNRPSSSTKSGTAVLETKPVTVKLPETMSEPQVNEAVVDENQPLSPAVTGDGLHQPLSNGVNGSAEGADASANEGYPPNSPPTTQETASLAGPEAAVPTSTALEPEPVLQTVAGLPSIQPEEAFVPLTETLPVVAENEGVSEAPKPSSEPANVLSPSPLNFQPIPENSPVDTTMKKPETAPANEPLPPSTSENQRSLPVIQKEQTITPPEPQKEEIPSPPAPQNETSLPSSITPVPDIIPSQPAPTTTNMPSLSPLSPGSTPAAMATLEQETAPKPELAEPAPVSETVKLSQVEEQPQEDQEMVDAPPAPPRKVSREREEDVDEQPSSKRAKTDDSAPAAPEFKVPQLPTQTAVPASEASQPAAPVTKLQTRFLTRCLQGLKRLHDARFFREPVDAVKLNIPNYPLIIKNPMDLRTMEDKLKQGSYASVDAVIADFNLMIENSVTFNGADHVVSMEGRNLKQNFERHLSKLPKADKVEVTPAEKKVKKTVTAPTKTQPARRESRGSAGNNSRPASAVSPTTTFALGPEGLPLIRRDSSTADGRPKRSIHPPKNRELPYSAKPKKKKYQWELKFCQEVLDELHKPKHYLIAAPFYHPVDPVALNIPTYHSVIKKPMDLQTVQTKLRTGQYENAKEMEADIRLIFKNCYKFNIPGDPTFNAGKSMEELFDNKWSQKRRWIEAHEPTSGHQSPGTSDNGSDSEGEDSEEDNDQEKLNQLQKQIAEMSKQVEAITQKKKKTPPSSTKKSSKSKSTKKDTAKKGSGGGTGGGASGRKDNKKSGSKSSKSEKQHWVTYREKQIISNGISSLPEKRMTEALKIIQSNVPGLKDTKEAEIELDIDELPNEVLLVLLKFVKKHAPAAMEIDEPEPDPAPIVAPSKPKKNKPMSKYEQEARINSIEGTISRFQGGGGKSHFSPEPIQSVEAAESSEDDDDSEESEEE</sequence>
<dbReference type="CDD" id="cd05500">
    <property type="entry name" value="Bromo_BDF1_2_I"/>
    <property type="match status" value="1"/>
</dbReference>
<dbReference type="PANTHER" id="PTHR22880:SF225">
    <property type="entry name" value="BROMODOMAIN-CONTAINING PROTEIN BET-1-RELATED"/>
    <property type="match status" value="1"/>
</dbReference>
<protein>
    <recommendedName>
        <fullName evidence="8">Bromodomain-containing protein</fullName>
    </recommendedName>
</protein>
<dbReference type="Proteomes" id="UP000002059">
    <property type="component" value="Partially assembled WGS sequence"/>
</dbReference>
<evidence type="ECO:0000256" key="1">
    <source>
        <dbReference type="ARBA" id="ARBA00023117"/>
    </source>
</evidence>
<accession>C1GVR5</accession>
<feature type="domain" description="Bromo" evidence="4">
    <location>
        <begin position="418"/>
        <end position="490"/>
    </location>
</feature>
<dbReference type="SMART" id="SM00297">
    <property type="entry name" value="BROMO"/>
    <property type="match status" value="2"/>
</dbReference>
<feature type="compositionally biased region" description="Polar residues" evidence="3">
    <location>
        <begin position="225"/>
        <end position="243"/>
    </location>
</feature>
<dbReference type="GeneID" id="9098706"/>
<organism evidence="6 7">
    <name type="scientific">Paracoccidioides lutzii (strain ATCC MYA-826 / Pb01)</name>
    <name type="common">Paracoccidioides brasiliensis</name>
    <dbReference type="NCBI Taxonomy" id="502779"/>
    <lineage>
        <taxon>Eukaryota</taxon>
        <taxon>Fungi</taxon>
        <taxon>Dikarya</taxon>
        <taxon>Ascomycota</taxon>
        <taxon>Pezizomycotina</taxon>
        <taxon>Eurotiomycetes</taxon>
        <taxon>Eurotiomycetidae</taxon>
        <taxon>Onygenales</taxon>
        <taxon>Ajellomycetaceae</taxon>
        <taxon>Paracoccidioides</taxon>
    </lineage>
</organism>
<dbReference type="STRING" id="502779.C1GVR5"/>
<feature type="compositionally biased region" description="Basic and acidic residues" evidence="3">
    <location>
        <begin position="511"/>
        <end position="520"/>
    </location>
</feature>
<dbReference type="InterPro" id="IPR050935">
    <property type="entry name" value="Bromo_chromatin_reader"/>
</dbReference>
<feature type="compositionally biased region" description="Polar residues" evidence="3">
    <location>
        <begin position="384"/>
        <end position="396"/>
    </location>
</feature>
<dbReference type="GO" id="GO:0006355">
    <property type="term" value="P:regulation of DNA-templated transcription"/>
    <property type="evidence" value="ECO:0007669"/>
    <property type="project" value="TreeGrafter"/>
</dbReference>
<dbReference type="InterPro" id="IPR038336">
    <property type="entry name" value="NET_sf"/>
</dbReference>
<dbReference type="HOGENOM" id="CLU_001499_2_1_1"/>
<dbReference type="RefSeq" id="XP_015701771.1">
    <property type="nucleotide sequence ID" value="XM_015844693.1"/>
</dbReference>
<keyword evidence="1 2" id="KW-0103">Bromodomain</keyword>
<feature type="region of interest" description="Disordered" evidence="3">
    <location>
        <begin position="171"/>
        <end position="401"/>
    </location>
</feature>
<feature type="compositionally biased region" description="Acidic residues" evidence="3">
    <location>
        <begin position="733"/>
        <end position="745"/>
    </location>
</feature>
<dbReference type="Gene3D" id="1.20.1270.220">
    <property type="match status" value="1"/>
</dbReference>
<evidence type="ECO:0000256" key="2">
    <source>
        <dbReference type="PROSITE-ProRule" id="PRU00035"/>
    </source>
</evidence>
<dbReference type="InterPro" id="IPR036427">
    <property type="entry name" value="Bromodomain-like_sf"/>
</dbReference>
<feature type="region of interest" description="Disordered" evidence="3">
    <location>
        <begin position="762"/>
        <end position="828"/>
    </location>
</feature>
<feature type="compositionally biased region" description="Gly residues" evidence="3">
    <location>
        <begin position="795"/>
        <end position="805"/>
    </location>
</feature>
<dbReference type="VEuPathDB" id="FungiDB:PAAG_02610"/>
<dbReference type="SUPFAM" id="SSF47370">
    <property type="entry name" value="Bromodomain"/>
    <property type="match status" value="2"/>
</dbReference>
<feature type="region of interest" description="Disordered" evidence="3">
    <location>
        <begin position="717"/>
        <end position="748"/>
    </location>
</feature>
<proteinExistence type="predicted"/>
<dbReference type="PRINTS" id="PR00503">
    <property type="entry name" value="BROMODOMAIN"/>
</dbReference>
<dbReference type="Pfam" id="PF17035">
    <property type="entry name" value="BET"/>
    <property type="match status" value="1"/>
</dbReference>
<dbReference type="eggNOG" id="KOG1474">
    <property type="taxonomic scope" value="Eukaryota"/>
</dbReference>
<dbReference type="Pfam" id="PF00439">
    <property type="entry name" value="Bromodomain"/>
    <property type="match status" value="2"/>
</dbReference>
<dbReference type="EMBL" id="KN293997">
    <property type="protein sequence ID" value="EEH40634.2"/>
    <property type="molecule type" value="Genomic_DNA"/>
</dbReference>
<feature type="compositionally biased region" description="Low complexity" evidence="3">
    <location>
        <begin position="287"/>
        <end position="298"/>
    </location>
</feature>
<dbReference type="PROSITE" id="PS50014">
    <property type="entry name" value="BROMODOMAIN_2"/>
    <property type="match status" value="2"/>
</dbReference>
<dbReference type="AlphaFoldDB" id="C1GVR5"/>
<evidence type="ECO:0008006" key="8">
    <source>
        <dbReference type="Google" id="ProtNLM"/>
    </source>
</evidence>
<name>C1GVR5_PARBA</name>
<dbReference type="GO" id="GO:0005634">
    <property type="term" value="C:nucleus"/>
    <property type="evidence" value="ECO:0007669"/>
    <property type="project" value="TreeGrafter"/>
</dbReference>
<dbReference type="GO" id="GO:0006338">
    <property type="term" value="P:chromatin remodeling"/>
    <property type="evidence" value="ECO:0007669"/>
    <property type="project" value="TreeGrafter"/>
</dbReference>
<evidence type="ECO:0000256" key="3">
    <source>
        <dbReference type="SAM" id="MobiDB-lite"/>
    </source>
</evidence>
<feature type="compositionally biased region" description="Polar residues" evidence="3">
    <location>
        <begin position="542"/>
        <end position="559"/>
    </location>
</feature>
<dbReference type="InterPro" id="IPR027353">
    <property type="entry name" value="NET_dom"/>
</dbReference>
<dbReference type="PANTHER" id="PTHR22880">
    <property type="entry name" value="FALZ-RELATED BROMODOMAIN-CONTAINING PROTEINS"/>
    <property type="match status" value="1"/>
</dbReference>
<dbReference type="OMA" id="KMNIPHY"/>
<feature type="compositionally biased region" description="Basic and acidic residues" evidence="3">
    <location>
        <begin position="569"/>
        <end position="580"/>
    </location>
</feature>
<dbReference type="CDD" id="cd05499">
    <property type="entry name" value="Bromo_BDF1_2_II"/>
    <property type="match status" value="1"/>
</dbReference>
<dbReference type="PROSITE" id="PS51525">
    <property type="entry name" value="NET"/>
    <property type="match status" value="1"/>
</dbReference>
<evidence type="ECO:0000259" key="5">
    <source>
        <dbReference type="PROSITE" id="PS51525"/>
    </source>
</evidence>
<dbReference type="Gene3D" id="1.20.920.10">
    <property type="entry name" value="Bromodomain-like"/>
    <property type="match status" value="2"/>
</dbReference>
<dbReference type="KEGG" id="pbl:PAAG_02610"/>
<dbReference type="GO" id="GO:0000785">
    <property type="term" value="C:chromatin"/>
    <property type="evidence" value="ECO:0007669"/>
    <property type="project" value="TreeGrafter"/>
</dbReference>
<dbReference type="PROSITE" id="PS00633">
    <property type="entry name" value="BROMODOMAIN_1"/>
    <property type="match status" value="1"/>
</dbReference>
<feature type="region of interest" description="Disordered" evidence="3">
    <location>
        <begin position="511"/>
        <end position="597"/>
    </location>
</feature>
<dbReference type="InterPro" id="IPR001487">
    <property type="entry name" value="Bromodomain"/>
</dbReference>
<feature type="domain" description="Bromo" evidence="4">
    <location>
        <begin position="621"/>
        <end position="693"/>
    </location>
</feature>
<evidence type="ECO:0000259" key="4">
    <source>
        <dbReference type="PROSITE" id="PS50014"/>
    </source>
</evidence>
<dbReference type="OrthoDB" id="784962at2759"/>
<feature type="domain" description="NET" evidence="5">
    <location>
        <begin position="816"/>
        <end position="898"/>
    </location>
</feature>
<evidence type="ECO:0000313" key="6">
    <source>
        <dbReference type="EMBL" id="EEH40634.2"/>
    </source>
</evidence>
<evidence type="ECO:0000313" key="7">
    <source>
        <dbReference type="Proteomes" id="UP000002059"/>
    </source>
</evidence>